<feature type="domain" description="ABC3 transporter permease C-terminal" evidence="8">
    <location>
        <begin position="62"/>
        <end position="180"/>
    </location>
</feature>
<name>A0A507ZYL5_9ACTO</name>
<dbReference type="GO" id="GO:0098797">
    <property type="term" value="C:plasma membrane protein complex"/>
    <property type="evidence" value="ECO:0007669"/>
    <property type="project" value="TreeGrafter"/>
</dbReference>
<evidence type="ECO:0000256" key="7">
    <source>
        <dbReference type="SAM" id="Phobius"/>
    </source>
</evidence>
<dbReference type="RefSeq" id="WP_141425159.1">
    <property type="nucleotide sequence ID" value="NZ_JASPFB010000026.1"/>
</dbReference>
<reference evidence="9 10" key="1">
    <citation type="submission" date="2019-06" db="EMBL/GenBank/DDBJ databases">
        <title>Draft genome sequence of Actinomyces johnsonii CCUG 34287T.</title>
        <authorList>
            <person name="Salva-Serra F."/>
            <person name="Cardew S."/>
            <person name="Moore E."/>
        </authorList>
    </citation>
    <scope>NUCLEOTIDE SEQUENCE [LARGE SCALE GENOMIC DNA]</scope>
    <source>
        <strain evidence="9 10">CCUG 34287</strain>
    </source>
</reference>
<feature type="transmembrane region" description="Helical" evidence="7">
    <location>
        <begin position="209"/>
        <end position="229"/>
    </location>
</feature>
<dbReference type="InterPro" id="IPR003838">
    <property type="entry name" value="ABC3_permease_C"/>
</dbReference>
<feature type="transmembrane region" description="Helical" evidence="7">
    <location>
        <begin position="291"/>
        <end position="313"/>
    </location>
</feature>
<feature type="transmembrane region" description="Helical" evidence="7">
    <location>
        <begin position="156"/>
        <end position="175"/>
    </location>
</feature>
<keyword evidence="5 7" id="KW-1133">Transmembrane helix</keyword>
<keyword evidence="6 7" id="KW-0472">Membrane</keyword>
<evidence type="ECO:0000256" key="4">
    <source>
        <dbReference type="ARBA" id="ARBA00022692"/>
    </source>
</evidence>
<feature type="transmembrane region" description="Helical" evidence="7">
    <location>
        <begin position="366"/>
        <end position="395"/>
    </location>
</feature>
<evidence type="ECO:0000256" key="1">
    <source>
        <dbReference type="ARBA" id="ARBA00004651"/>
    </source>
</evidence>
<evidence type="ECO:0000256" key="2">
    <source>
        <dbReference type="ARBA" id="ARBA00005236"/>
    </source>
</evidence>
<accession>A0A507ZYL5</accession>
<feature type="transmembrane region" description="Helical" evidence="7">
    <location>
        <begin position="62"/>
        <end position="84"/>
    </location>
</feature>
<evidence type="ECO:0000313" key="10">
    <source>
        <dbReference type="Proteomes" id="UP000319010"/>
    </source>
</evidence>
<feature type="transmembrane region" description="Helical" evidence="7">
    <location>
        <begin position="105"/>
        <end position="127"/>
    </location>
</feature>
<gene>
    <name evidence="9" type="ORF">FK256_13905</name>
</gene>
<feature type="transmembrane region" description="Helical" evidence="7">
    <location>
        <begin position="235"/>
        <end position="257"/>
    </location>
</feature>
<comment type="caution">
    <text evidence="9">The sequence shown here is derived from an EMBL/GenBank/DDBJ whole genome shotgun (WGS) entry which is preliminary data.</text>
</comment>
<sequence length="453" mass="46655">MILLLLSDLRHHAGSWAWTAVVAVVAASAVAGQFRVAHGAFAAAEAAGDPTMIDGAESVSGIIIIGVVFAAVAVLSSTSNLAVSQRERDHGLWKALGMSPSMVRLVIQGQLLALGTLASLAAVPLSLPISRFMMHRLISDGAALPGAVPQWKPADLIWTAIISAGTLVMGGRGAAKRASRTPEALLLRGSGGQRAHWSAGRVLKGLLRLLWAAAAAAGWAAEFLVIRNGTNGEDIFMAVFGGALSGLILVCILCSWLSPVLERLLSALIPSPGVAWHVAGRTCALETRRSAATVLPFVVTIGLVAIAFGPASVSPDVSADAFSSVFGLPFLVSWTGGVAVIAMSAGRRRRDAALLRAAGAMERDVLVIEVLEGFLHAAAATILGLLVTVGTAVLLSEALHRSLVGILADFPWTTLGLVCAATLATTCLAVVVSARAGALAGEQALRQVLRARD</sequence>
<keyword evidence="3" id="KW-1003">Cell membrane</keyword>
<dbReference type="InterPro" id="IPR051447">
    <property type="entry name" value="Lipoprotein-release_system"/>
</dbReference>
<evidence type="ECO:0000256" key="5">
    <source>
        <dbReference type="ARBA" id="ARBA00022989"/>
    </source>
</evidence>
<evidence type="ECO:0000256" key="6">
    <source>
        <dbReference type="ARBA" id="ARBA00023136"/>
    </source>
</evidence>
<feature type="transmembrane region" description="Helical" evidence="7">
    <location>
        <begin position="325"/>
        <end position="345"/>
    </location>
</feature>
<dbReference type="PANTHER" id="PTHR30489">
    <property type="entry name" value="LIPOPROTEIN-RELEASING SYSTEM TRANSMEMBRANE PROTEIN LOLE"/>
    <property type="match status" value="1"/>
</dbReference>
<dbReference type="Proteomes" id="UP000319010">
    <property type="component" value="Unassembled WGS sequence"/>
</dbReference>
<evidence type="ECO:0000259" key="8">
    <source>
        <dbReference type="Pfam" id="PF02687"/>
    </source>
</evidence>
<dbReference type="EMBL" id="VICB01000029">
    <property type="protein sequence ID" value="TQD41304.1"/>
    <property type="molecule type" value="Genomic_DNA"/>
</dbReference>
<protein>
    <submittedName>
        <fullName evidence="9">ABC transporter permease</fullName>
    </submittedName>
</protein>
<comment type="subcellular location">
    <subcellularLocation>
        <location evidence="1">Cell membrane</location>
        <topology evidence="1">Multi-pass membrane protein</topology>
    </subcellularLocation>
</comment>
<dbReference type="Pfam" id="PF02687">
    <property type="entry name" value="FtsX"/>
    <property type="match status" value="2"/>
</dbReference>
<dbReference type="GO" id="GO:0044874">
    <property type="term" value="P:lipoprotein localization to outer membrane"/>
    <property type="evidence" value="ECO:0007669"/>
    <property type="project" value="TreeGrafter"/>
</dbReference>
<dbReference type="AlphaFoldDB" id="A0A507ZYL5"/>
<keyword evidence="4 7" id="KW-0812">Transmembrane</keyword>
<organism evidence="9 10">
    <name type="scientific">Actinomyces johnsonii</name>
    <dbReference type="NCBI Taxonomy" id="544581"/>
    <lineage>
        <taxon>Bacteria</taxon>
        <taxon>Bacillati</taxon>
        <taxon>Actinomycetota</taxon>
        <taxon>Actinomycetes</taxon>
        <taxon>Actinomycetales</taxon>
        <taxon>Actinomycetaceae</taxon>
        <taxon>Actinomyces</taxon>
    </lineage>
</organism>
<dbReference type="PANTHER" id="PTHR30489:SF0">
    <property type="entry name" value="LIPOPROTEIN-RELEASING SYSTEM TRANSMEMBRANE PROTEIN LOLE"/>
    <property type="match status" value="1"/>
</dbReference>
<proteinExistence type="inferred from homology"/>
<evidence type="ECO:0000313" key="9">
    <source>
        <dbReference type="EMBL" id="TQD41304.1"/>
    </source>
</evidence>
<comment type="similarity">
    <text evidence="2">Belongs to the ABC-4 integral membrane protein family. LolC/E subfamily.</text>
</comment>
<feature type="transmembrane region" description="Helical" evidence="7">
    <location>
        <begin position="415"/>
        <end position="440"/>
    </location>
</feature>
<evidence type="ECO:0000256" key="3">
    <source>
        <dbReference type="ARBA" id="ARBA00022475"/>
    </source>
</evidence>
<feature type="domain" description="ABC3 transporter permease C-terminal" evidence="8">
    <location>
        <begin position="332"/>
        <end position="434"/>
    </location>
</feature>